<protein>
    <submittedName>
        <fullName evidence="4">Uncharacterized protein</fullName>
    </submittedName>
</protein>
<dbReference type="EMBL" id="JAWIZZ010000015">
    <property type="protein sequence ID" value="KAK5782094.1"/>
    <property type="molecule type" value="Genomic_DNA"/>
</dbReference>
<gene>
    <name evidence="4" type="ORF">RI543_000416</name>
</gene>
<dbReference type="GO" id="GO:0050664">
    <property type="term" value="F:oxidoreductase activity, acting on NAD(P)H, oxygen as acceptor"/>
    <property type="evidence" value="ECO:0007669"/>
    <property type="project" value="TreeGrafter"/>
</dbReference>
<keyword evidence="2" id="KW-0521">NADP</keyword>
<dbReference type="SUPFAM" id="SSF51735">
    <property type="entry name" value="NAD(P)-binding Rossmann-fold domains"/>
    <property type="match status" value="1"/>
</dbReference>
<dbReference type="AlphaFoldDB" id="A0AAN7WNB9"/>
<keyword evidence="5" id="KW-1185">Reference proteome</keyword>
<dbReference type="PANTHER" id="PTHR43008:SF8">
    <property type="entry name" value="BENZIL REDUCTASE ((S)-BENZOIN FORMING) IRC24"/>
    <property type="match status" value="1"/>
</dbReference>
<proteinExistence type="inferred from homology"/>
<evidence type="ECO:0000256" key="2">
    <source>
        <dbReference type="ARBA" id="ARBA00022857"/>
    </source>
</evidence>
<evidence type="ECO:0000313" key="4">
    <source>
        <dbReference type="EMBL" id="KAK5782094.1"/>
    </source>
</evidence>
<evidence type="ECO:0000313" key="5">
    <source>
        <dbReference type="Proteomes" id="UP001306508"/>
    </source>
</evidence>
<dbReference type="Proteomes" id="UP001306508">
    <property type="component" value="Unassembled WGS sequence"/>
</dbReference>
<dbReference type="InterPro" id="IPR020904">
    <property type="entry name" value="Sc_DH/Rdtase_CS"/>
</dbReference>
<reference evidence="5" key="1">
    <citation type="submission" date="2023-07" db="EMBL/GenBank/DDBJ databases">
        <title>A draft genome of Kazachstania heterogenica Y-27499.</title>
        <authorList>
            <person name="Donic C."/>
            <person name="Kralova J.S."/>
            <person name="Fidel L."/>
            <person name="Ben-Dor S."/>
            <person name="Jung S."/>
        </authorList>
    </citation>
    <scope>NUCLEOTIDE SEQUENCE [LARGE SCALE GENOMIC DNA]</scope>
    <source>
        <strain evidence="5">Y27499</strain>
    </source>
</reference>
<evidence type="ECO:0000256" key="3">
    <source>
        <dbReference type="ARBA" id="ARBA00023002"/>
    </source>
</evidence>
<accession>A0AAN7WNB9</accession>
<dbReference type="PROSITE" id="PS00061">
    <property type="entry name" value="ADH_SHORT"/>
    <property type="match status" value="1"/>
</dbReference>
<keyword evidence="3" id="KW-0560">Oxidoreductase</keyword>
<name>A0AAN7WNB9_9SACH</name>
<comment type="similarity">
    <text evidence="1">Belongs to the short-chain dehydrogenases/reductases (SDR) family.</text>
</comment>
<dbReference type="InterPro" id="IPR002347">
    <property type="entry name" value="SDR_fam"/>
</dbReference>
<comment type="caution">
    <text evidence="4">The sequence shown here is derived from an EMBL/GenBank/DDBJ whole genome shotgun (WGS) entry which is preliminary data.</text>
</comment>
<dbReference type="Gene3D" id="3.40.50.720">
    <property type="entry name" value="NAD(P)-binding Rossmann-like Domain"/>
    <property type="match status" value="1"/>
</dbReference>
<dbReference type="InterPro" id="IPR036291">
    <property type="entry name" value="NAD(P)-bd_dom_sf"/>
</dbReference>
<evidence type="ECO:0000256" key="1">
    <source>
        <dbReference type="ARBA" id="ARBA00006484"/>
    </source>
</evidence>
<dbReference type="GO" id="GO:0016616">
    <property type="term" value="F:oxidoreductase activity, acting on the CH-OH group of donors, NAD or NADP as acceptor"/>
    <property type="evidence" value="ECO:0007669"/>
    <property type="project" value="UniProtKB-ARBA"/>
</dbReference>
<dbReference type="Pfam" id="PF00106">
    <property type="entry name" value="adh_short"/>
    <property type="match status" value="1"/>
</dbReference>
<dbReference type="PRINTS" id="PR00081">
    <property type="entry name" value="GDHRDH"/>
</dbReference>
<organism evidence="4 5">
    <name type="scientific">Arxiozyma heterogenica</name>
    <dbReference type="NCBI Taxonomy" id="278026"/>
    <lineage>
        <taxon>Eukaryota</taxon>
        <taxon>Fungi</taxon>
        <taxon>Dikarya</taxon>
        <taxon>Ascomycota</taxon>
        <taxon>Saccharomycotina</taxon>
        <taxon>Saccharomycetes</taxon>
        <taxon>Saccharomycetales</taxon>
        <taxon>Saccharomycetaceae</taxon>
        <taxon>Arxiozyma</taxon>
    </lineage>
</organism>
<sequence>MVKVVIVTGGSRGIGKAIIEYILTHSDRDTVVISTARTVEPLRLLQEKYGSERFQYVVGNIVDQCIQDKIIKTALKFDKNIYSLVANAGILAPVDSITNYDPKLWKNHFDINFFSIVSLVSKCVPHMNKQESNGEEENTNSRGNNIIMVSSGASVKVYKGWSCYCASKAALNQFTLSIATEMGPQIKSIAIAPGVVATQMQVDIRERWGPQGMPSDALKRFVDLYNTNQLLDPSVPGHIYGYLAIKGIPEELSGLYVRYDDTKLLSYINQK</sequence>
<dbReference type="PANTHER" id="PTHR43008">
    <property type="entry name" value="BENZIL REDUCTASE"/>
    <property type="match status" value="1"/>
</dbReference>